<dbReference type="AlphaFoldDB" id="A0AAE3HM70"/>
<dbReference type="RefSeq" id="WP_259054656.1">
    <property type="nucleotide sequence ID" value="NZ_JANUCT010000006.1"/>
</dbReference>
<dbReference type="InterPro" id="IPR006385">
    <property type="entry name" value="HAD_hydro_SerB1"/>
</dbReference>
<dbReference type="PANTHER" id="PTHR43344">
    <property type="entry name" value="PHOSPHOSERINE PHOSPHATASE"/>
    <property type="match status" value="1"/>
</dbReference>
<organism evidence="4 5">
    <name type="scientific">Methylohalomonas lacus</name>
    <dbReference type="NCBI Taxonomy" id="398773"/>
    <lineage>
        <taxon>Bacteria</taxon>
        <taxon>Pseudomonadati</taxon>
        <taxon>Pseudomonadota</taxon>
        <taxon>Gammaproteobacteria</taxon>
        <taxon>Methylohalomonadales</taxon>
        <taxon>Methylohalomonadaceae</taxon>
        <taxon>Methylohalomonas</taxon>
    </lineage>
</organism>
<dbReference type="Gene3D" id="1.20.1440.100">
    <property type="entry name" value="SG protein - dephosphorylation function"/>
    <property type="match status" value="1"/>
</dbReference>
<keyword evidence="3" id="KW-0460">Magnesium</keyword>
<reference evidence="4" key="1">
    <citation type="submission" date="2022-08" db="EMBL/GenBank/DDBJ databases">
        <title>Genomic Encyclopedia of Type Strains, Phase III (KMG-III): the genomes of soil and plant-associated and newly described type strains.</title>
        <authorList>
            <person name="Whitman W."/>
        </authorList>
    </citation>
    <scope>NUCLEOTIDE SEQUENCE</scope>
    <source>
        <strain evidence="4">HMT 1</strain>
    </source>
</reference>
<dbReference type="Pfam" id="PF12710">
    <property type="entry name" value="HAD"/>
    <property type="match status" value="1"/>
</dbReference>
<dbReference type="EMBL" id="JANUCT010000006">
    <property type="protein sequence ID" value="MCS3903043.1"/>
    <property type="molecule type" value="Genomic_DNA"/>
</dbReference>
<protein>
    <submittedName>
        <fullName evidence="4">HAD superfamily hydrolase (TIGR01490 family)</fullName>
    </submittedName>
</protein>
<dbReference type="InterPro" id="IPR050582">
    <property type="entry name" value="HAD-like_SerB"/>
</dbReference>
<sequence>MQLAIFDLDNTLIGGDSDYLWGEYLCENGLIDSDGHRDAHEQFYADYRAGTLDIDAFLQFQLKPLADNDLDDLTRWRDAYIRTKIEPIMLPKARLLVDDHRRRGHTLMIITATNRFITEPIAAALGIEHLIATEPEFVDGRYSGRVSGVPSYRDGKITRLHDWLAERDQRACERWFYSDSHNDIPLLREVDHPVAVDPDDPLRSFAEQQDWPVISLR</sequence>
<dbReference type="SUPFAM" id="SSF56784">
    <property type="entry name" value="HAD-like"/>
    <property type="match status" value="1"/>
</dbReference>
<proteinExistence type="predicted"/>
<dbReference type="PANTHER" id="PTHR43344:SF13">
    <property type="entry name" value="PHOSPHATASE RV3661-RELATED"/>
    <property type="match status" value="1"/>
</dbReference>
<keyword evidence="5" id="KW-1185">Reference proteome</keyword>
<dbReference type="Gene3D" id="3.40.50.1000">
    <property type="entry name" value="HAD superfamily/HAD-like"/>
    <property type="match status" value="1"/>
</dbReference>
<evidence type="ECO:0000313" key="5">
    <source>
        <dbReference type="Proteomes" id="UP001204445"/>
    </source>
</evidence>
<dbReference type="GO" id="GO:0046872">
    <property type="term" value="F:metal ion binding"/>
    <property type="evidence" value="ECO:0007669"/>
    <property type="project" value="UniProtKB-KW"/>
</dbReference>
<dbReference type="NCBIfam" id="TIGR01488">
    <property type="entry name" value="HAD-SF-IB"/>
    <property type="match status" value="1"/>
</dbReference>
<comment type="caution">
    <text evidence="4">The sequence shown here is derived from an EMBL/GenBank/DDBJ whole genome shotgun (WGS) entry which is preliminary data.</text>
</comment>
<accession>A0AAE3HM70</accession>
<keyword evidence="1" id="KW-0479">Metal-binding</keyword>
<dbReference type="InterPro" id="IPR023214">
    <property type="entry name" value="HAD_sf"/>
</dbReference>
<dbReference type="GO" id="GO:0016787">
    <property type="term" value="F:hydrolase activity"/>
    <property type="evidence" value="ECO:0007669"/>
    <property type="project" value="UniProtKB-KW"/>
</dbReference>
<evidence type="ECO:0000256" key="1">
    <source>
        <dbReference type="ARBA" id="ARBA00022723"/>
    </source>
</evidence>
<keyword evidence="2 4" id="KW-0378">Hydrolase</keyword>
<dbReference type="Proteomes" id="UP001204445">
    <property type="component" value="Unassembled WGS sequence"/>
</dbReference>
<dbReference type="CDD" id="cd02612">
    <property type="entry name" value="HAD_PGPPase"/>
    <property type="match status" value="1"/>
</dbReference>
<dbReference type="NCBIfam" id="TIGR01490">
    <property type="entry name" value="HAD-SF-IB-hyp1"/>
    <property type="match status" value="1"/>
</dbReference>
<evidence type="ECO:0000313" key="4">
    <source>
        <dbReference type="EMBL" id="MCS3903043.1"/>
    </source>
</evidence>
<name>A0AAE3HM70_9GAMM</name>
<evidence type="ECO:0000256" key="2">
    <source>
        <dbReference type="ARBA" id="ARBA00022801"/>
    </source>
</evidence>
<dbReference type="InterPro" id="IPR036412">
    <property type="entry name" value="HAD-like_sf"/>
</dbReference>
<evidence type="ECO:0000256" key="3">
    <source>
        <dbReference type="ARBA" id="ARBA00022842"/>
    </source>
</evidence>
<gene>
    <name evidence="4" type="ORF">J2T55_001060</name>
</gene>